<dbReference type="Proteomes" id="UP000623129">
    <property type="component" value="Unassembled WGS sequence"/>
</dbReference>
<feature type="compositionally biased region" description="Low complexity" evidence="2">
    <location>
        <begin position="28"/>
        <end position="37"/>
    </location>
</feature>
<feature type="compositionally biased region" description="Polar residues" evidence="2">
    <location>
        <begin position="481"/>
        <end position="491"/>
    </location>
</feature>
<accession>A0A833QWV9</accession>
<dbReference type="PANTHER" id="PTHR38372:SF2">
    <property type="entry name" value="DENTIN SIALOPHOSPHOPROTEIN-LIKE PROTEIN"/>
    <property type="match status" value="1"/>
</dbReference>
<evidence type="ECO:0000256" key="1">
    <source>
        <dbReference type="SAM" id="Coils"/>
    </source>
</evidence>
<proteinExistence type="predicted"/>
<feature type="region of interest" description="Disordered" evidence="2">
    <location>
        <begin position="1"/>
        <end position="52"/>
    </location>
</feature>
<keyword evidence="5" id="KW-1185">Reference proteome</keyword>
<comment type="caution">
    <text evidence="4">The sequence shown here is derived from an EMBL/GenBank/DDBJ whole genome shotgun (WGS) entry which is preliminary data.</text>
</comment>
<feature type="compositionally biased region" description="Basic and acidic residues" evidence="2">
    <location>
        <begin position="882"/>
        <end position="895"/>
    </location>
</feature>
<gene>
    <name evidence="4" type="ORF">FCM35_KLT08113</name>
</gene>
<feature type="compositionally biased region" description="Polar residues" evidence="2">
    <location>
        <begin position="755"/>
        <end position="767"/>
    </location>
</feature>
<feature type="region of interest" description="Disordered" evidence="2">
    <location>
        <begin position="697"/>
        <end position="720"/>
    </location>
</feature>
<feature type="domain" description="OCEL" evidence="3">
    <location>
        <begin position="972"/>
        <end position="1080"/>
    </location>
</feature>
<dbReference type="Pfam" id="PF07303">
    <property type="entry name" value="Occludin_ELL"/>
    <property type="match status" value="1"/>
</dbReference>
<evidence type="ECO:0000313" key="4">
    <source>
        <dbReference type="EMBL" id="KAF3326483.1"/>
    </source>
</evidence>
<feature type="region of interest" description="Disordered" evidence="2">
    <location>
        <begin position="738"/>
        <end position="774"/>
    </location>
</feature>
<feature type="region of interest" description="Disordered" evidence="2">
    <location>
        <begin position="881"/>
        <end position="961"/>
    </location>
</feature>
<feature type="coiled-coil region" evidence="1">
    <location>
        <begin position="1001"/>
        <end position="1028"/>
    </location>
</feature>
<feature type="compositionally biased region" description="Acidic residues" evidence="2">
    <location>
        <begin position="812"/>
        <end position="821"/>
    </location>
</feature>
<name>A0A833QWV9_9POAL</name>
<dbReference type="AlphaFoldDB" id="A0A833QWV9"/>
<feature type="compositionally biased region" description="Basic and acidic residues" evidence="2">
    <location>
        <begin position="637"/>
        <end position="647"/>
    </location>
</feature>
<reference evidence="4" key="1">
    <citation type="submission" date="2020-01" db="EMBL/GenBank/DDBJ databases">
        <title>Genome sequence of Kobresia littledalei, the first chromosome-level genome in the family Cyperaceae.</title>
        <authorList>
            <person name="Qu G."/>
        </authorList>
    </citation>
    <scope>NUCLEOTIDE SEQUENCE</scope>
    <source>
        <strain evidence="4">C.B.Clarke</strain>
        <tissue evidence="4">Leaf</tissue>
    </source>
</reference>
<feature type="compositionally biased region" description="Gly residues" evidence="2">
    <location>
        <begin position="1"/>
        <end position="11"/>
    </location>
</feature>
<feature type="compositionally biased region" description="Low complexity" evidence="2">
    <location>
        <begin position="492"/>
        <end position="503"/>
    </location>
</feature>
<feature type="region of interest" description="Disordered" evidence="2">
    <location>
        <begin position="367"/>
        <end position="390"/>
    </location>
</feature>
<feature type="compositionally biased region" description="Basic and acidic residues" evidence="2">
    <location>
        <begin position="374"/>
        <end position="390"/>
    </location>
</feature>
<protein>
    <submittedName>
        <fullName evidence="4">Dentin sialophosphoprotein</fullName>
    </submittedName>
</protein>
<dbReference type="InterPro" id="IPR010844">
    <property type="entry name" value="Occludin_ELL"/>
</dbReference>
<feature type="region of interest" description="Disordered" evidence="2">
    <location>
        <begin position="596"/>
        <end position="658"/>
    </location>
</feature>
<evidence type="ECO:0000313" key="5">
    <source>
        <dbReference type="Proteomes" id="UP000623129"/>
    </source>
</evidence>
<dbReference type="OrthoDB" id="4869960at2759"/>
<feature type="region of interest" description="Disordered" evidence="2">
    <location>
        <begin position="786"/>
        <end position="863"/>
    </location>
</feature>
<keyword evidence="1" id="KW-0175">Coiled coil</keyword>
<feature type="compositionally biased region" description="Polar residues" evidence="2">
    <location>
        <begin position="697"/>
        <end position="706"/>
    </location>
</feature>
<feature type="region of interest" description="Disordered" evidence="2">
    <location>
        <begin position="225"/>
        <end position="264"/>
    </location>
</feature>
<dbReference type="PANTHER" id="PTHR38372">
    <property type="entry name" value="DENTIN SIALOPHOSPHOPROTEIN-LIKE PROTEIN"/>
    <property type="match status" value="1"/>
</dbReference>
<evidence type="ECO:0000259" key="3">
    <source>
        <dbReference type="PROSITE" id="PS51980"/>
    </source>
</evidence>
<evidence type="ECO:0000256" key="2">
    <source>
        <dbReference type="SAM" id="MobiDB-lite"/>
    </source>
</evidence>
<feature type="compositionally biased region" description="Polar residues" evidence="2">
    <location>
        <begin position="927"/>
        <end position="939"/>
    </location>
</feature>
<sequence length="1086" mass="119073">MYKPGRGGGGRRPALAAPPPPRPGGSLGRASISASSRGRGRGGPSTLAAAPPVQEETFNLESGGAPDFASIIRLIPDLADEIRRCEAQGGTAKIKFGPNYLNPSENVIEVGLKEYNFTWSPELGVCDIYVVCRNGEDGNGLLMERGSALRKMNVQRILDESAKNQVKMRSVQAELESKSRKSIILDPANPSVQKQVKSMAAANVEGSMRRWGGSKDKFFKKSNHAPIAAPPKTITKGPPSSSFAKTAAVSPAPSPPQHSFRGSGVDLTVETIKEEITPQNLNRDENKKFEKGTPVRSSNGFKARNLSENSADLRGLLINILSEKPKGLSLKALEKAVGNSFSDSAKKIETIVKTIATYQAPGRYILKPGFAPESSKRHTSDRSSPDNTPEFHDEIEEALHEEENTLNNDNKMQNVGIDIEEEPMDIEKIDIEGGSPLINNLNIGIDINIESEGKASSSSDSSDSDSDSDSSENSGSDRSTHSPSHSPAGTGSQSSSQSDSSSSSDDDVEVNITSDDEKETHPTNRIIGADLNTFPSAEQAYGQNIFTGEDPGLVNNSSSPLINLNDDMHVTPVTAIGTGVDNRVSEEENLEQILGGRDGKVKRPAVKNDFPDKRLSLGERRPGPSLNSKHNSNLKRHSTDRLPDAKRPKTGPSPNLPVEVIPVVENKGGVFPESSPNLPPDRSLDWDVNINLDSGYVSTSKEQSGAKNKARRPGNNQTIPNQRLSDEKLVQKRMWDLTNSGANDTAPLAKRLRENSTVPQKSGTNGEKSPARMKKVLRREISELELGEFREPSTPEDELRRLFGSSSSSKPDDEDEEEDINIENKSNNANNSVNSNKMVAYDNSSLRSRKAPSASSPNLTMRPQQRAAIYSCSNNHLEATSDIDRYKSGGAHRSDEEDGNRNNNRSGRAHSSRNAVVPQVRPPVPQLESNNKQDGNNNGVGPAKKPSKVNVNGELSKRSSSCDDSLYLKYNKDQPDLKGRIHDTAQFEAYIKEYQEKYPVYLSLNKQLEEYRERYSKMGKEMEAAKGKNMAQYASIVEKMREMFRQDKDRHCLLKKVFLILHEELVTIKGKMSDFYEEYTQNIEID</sequence>
<feature type="compositionally biased region" description="Acidic residues" evidence="2">
    <location>
        <begin position="504"/>
        <end position="517"/>
    </location>
</feature>
<dbReference type="EMBL" id="SWLB01000018">
    <property type="protein sequence ID" value="KAF3326483.1"/>
    <property type="molecule type" value="Genomic_DNA"/>
</dbReference>
<feature type="compositionally biased region" description="Basic and acidic residues" evidence="2">
    <location>
        <begin position="786"/>
        <end position="801"/>
    </location>
</feature>
<dbReference type="PROSITE" id="PS51980">
    <property type="entry name" value="OCEL"/>
    <property type="match status" value="1"/>
</dbReference>
<feature type="compositionally biased region" description="Polar residues" evidence="2">
    <location>
        <begin position="853"/>
        <end position="863"/>
    </location>
</feature>
<feature type="compositionally biased region" description="Basic and acidic residues" evidence="2">
    <location>
        <begin position="609"/>
        <end position="622"/>
    </location>
</feature>
<feature type="compositionally biased region" description="Low complexity" evidence="2">
    <location>
        <begin position="823"/>
        <end position="836"/>
    </location>
</feature>
<feature type="region of interest" description="Disordered" evidence="2">
    <location>
        <begin position="452"/>
        <end position="524"/>
    </location>
</feature>
<organism evidence="4 5">
    <name type="scientific">Carex littledalei</name>
    <dbReference type="NCBI Taxonomy" id="544730"/>
    <lineage>
        <taxon>Eukaryota</taxon>
        <taxon>Viridiplantae</taxon>
        <taxon>Streptophyta</taxon>
        <taxon>Embryophyta</taxon>
        <taxon>Tracheophyta</taxon>
        <taxon>Spermatophyta</taxon>
        <taxon>Magnoliopsida</taxon>
        <taxon>Liliopsida</taxon>
        <taxon>Poales</taxon>
        <taxon>Cyperaceae</taxon>
        <taxon>Cyperoideae</taxon>
        <taxon>Cariceae</taxon>
        <taxon>Carex</taxon>
        <taxon>Carex subgen. Euthyceras</taxon>
    </lineage>
</organism>